<dbReference type="OrthoDB" id="19944at2759"/>
<gene>
    <name evidence="1" type="ORF">D8674_008026</name>
</gene>
<dbReference type="Proteomes" id="UP000327157">
    <property type="component" value="Chromosome 12"/>
</dbReference>
<accession>A0A5N5HUH9</accession>
<evidence type="ECO:0000313" key="2">
    <source>
        <dbReference type="Proteomes" id="UP000327157"/>
    </source>
</evidence>
<dbReference type="PANTHER" id="PTHR10241:SF25">
    <property type="entry name" value="TOMOSYN, ISOFORM C"/>
    <property type="match status" value="1"/>
</dbReference>
<dbReference type="AlphaFoldDB" id="A0A5N5HUH9"/>
<dbReference type="GO" id="GO:0005737">
    <property type="term" value="C:cytoplasm"/>
    <property type="evidence" value="ECO:0007669"/>
    <property type="project" value="TreeGrafter"/>
</dbReference>
<proteinExistence type="predicted"/>
<reference evidence="1 2" key="3">
    <citation type="submission" date="2019-11" db="EMBL/GenBank/DDBJ databases">
        <title>A de novo genome assembly of a pear dwarfing rootstock.</title>
        <authorList>
            <person name="Wang F."/>
            <person name="Wang J."/>
            <person name="Li S."/>
            <person name="Zhang Y."/>
            <person name="Fang M."/>
            <person name="Ma L."/>
            <person name="Zhao Y."/>
            <person name="Jiang S."/>
        </authorList>
    </citation>
    <scope>NUCLEOTIDE SEQUENCE [LARGE SCALE GENOMIC DNA]</scope>
    <source>
        <strain evidence="1">S2</strain>
        <tissue evidence="1">Leaf</tissue>
    </source>
</reference>
<reference evidence="1 2" key="1">
    <citation type="submission" date="2019-09" db="EMBL/GenBank/DDBJ databases">
        <authorList>
            <person name="Ou C."/>
        </authorList>
    </citation>
    <scope>NUCLEOTIDE SEQUENCE [LARGE SCALE GENOMIC DNA]</scope>
    <source>
        <strain evidence="1">S2</strain>
        <tissue evidence="1">Leaf</tissue>
    </source>
</reference>
<organism evidence="1 2">
    <name type="scientific">Pyrus ussuriensis x Pyrus communis</name>
    <dbReference type="NCBI Taxonomy" id="2448454"/>
    <lineage>
        <taxon>Eukaryota</taxon>
        <taxon>Viridiplantae</taxon>
        <taxon>Streptophyta</taxon>
        <taxon>Embryophyta</taxon>
        <taxon>Tracheophyta</taxon>
        <taxon>Spermatophyta</taxon>
        <taxon>Magnoliopsida</taxon>
        <taxon>eudicotyledons</taxon>
        <taxon>Gunneridae</taxon>
        <taxon>Pentapetalae</taxon>
        <taxon>rosids</taxon>
        <taxon>fabids</taxon>
        <taxon>Rosales</taxon>
        <taxon>Rosaceae</taxon>
        <taxon>Amygdaloideae</taxon>
        <taxon>Maleae</taxon>
        <taxon>Pyrus</taxon>
    </lineage>
</organism>
<dbReference type="GO" id="GO:0006887">
    <property type="term" value="P:exocytosis"/>
    <property type="evidence" value="ECO:0007669"/>
    <property type="project" value="TreeGrafter"/>
</dbReference>
<dbReference type="GO" id="GO:0019905">
    <property type="term" value="F:syntaxin binding"/>
    <property type="evidence" value="ECO:0007669"/>
    <property type="project" value="TreeGrafter"/>
</dbReference>
<dbReference type="GO" id="GO:0005886">
    <property type="term" value="C:plasma membrane"/>
    <property type="evidence" value="ECO:0007669"/>
    <property type="project" value="TreeGrafter"/>
</dbReference>
<dbReference type="GO" id="GO:0005096">
    <property type="term" value="F:GTPase activator activity"/>
    <property type="evidence" value="ECO:0007669"/>
    <property type="project" value="TreeGrafter"/>
</dbReference>
<dbReference type="GO" id="GO:0006893">
    <property type="term" value="P:Golgi to plasma membrane transport"/>
    <property type="evidence" value="ECO:0007669"/>
    <property type="project" value="TreeGrafter"/>
</dbReference>
<comment type="caution">
    <text evidence="1">The sequence shown here is derived from an EMBL/GenBank/DDBJ whole genome shotgun (WGS) entry which is preliminary data.</text>
</comment>
<sequence length="201" mass="22275">MFAKRLLQKAINNSQHNLPRGSLTAEDLDLRVAVHYGIPSTASILSFDPIQRLLAIGTLDGRIKVIGGDGIEGLFISPKQLPYKYIEVSVCTIHSPCLVTRIKYGLIIKSAVSYACVQLNSIRVTHDDSVKLLRHMHLLSVIVRQLSYASSFRHDFVTKFRTTVGNHKADVFVLTNPGQLHLYDYESIGICFGVSGGDTYS</sequence>
<dbReference type="EMBL" id="SMOL01000143">
    <property type="protein sequence ID" value="KAB2630507.1"/>
    <property type="molecule type" value="Genomic_DNA"/>
</dbReference>
<reference evidence="2" key="2">
    <citation type="submission" date="2019-10" db="EMBL/GenBank/DDBJ databases">
        <title>A de novo genome assembly of a pear dwarfing rootstock.</title>
        <authorList>
            <person name="Wang F."/>
            <person name="Wang J."/>
            <person name="Li S."/>
            <person name="Zhang Y."/>
            <person name="Fang M."/>
            <person name="Ma L."/>
            <person name="Zhao Y."/>
            <person name="Jiang S."/>
        </authorList>
    </citation>
    <scope>NUCLEOTIDE SEQUENCE [LARGE SCALE GENOMIC DNA]</scope>
</reference>
<evidence type="ECO:0000313" key="1">
    <source>
        <dbReference type="EMBL" id="KAB2630507.1"/>
    </source>
</evidence>
<dbReference type="GO" id="GO:0045159">
    <property type="term" value="F:myosin II binding"/>
    <property type="evidence" value="ECO:0007669"/>
    <property type="project" value="TreeGrafter"/>
</dbReference>
<name>A0A5N5HUH9_9ROSA</name>
<dbReference type="PANTHER" id="PTHR10241">
    <property type="entry name" value="LETHAL 2 GIANT LARVAE PROTEIN"/>
    <property type="match status" value="1"/>
</dbReference>
<keyword evidence="2" id="KW-1185">Reference proteome</keyword>
<protein>
    <submittedName>
        <fullName evidence="1">Uncharacterized protein</fullName>
    </submittedName>
</protein>